<dbReference type="Pfam" id="PF25279">
    <property type="entry name" value="Beta_prop_At2g24240"/>
    <property type="match status" value="1"/>
</dbReference>
<gene>
    <name evidence="2" type="ORF">HAX54_043868</name>
</gene>
<reference evidence="2 3" key="1">
    <citation type="journal article" date="2021" name="BMC Genomics">
        <title>Datura genome reveals duplications of psychoactive alkaloid biosynthetic genes and high mutation rate following tissue culture.</title>
        <authorList>
            <person name="Rajewski A."/>
            <person name="Carter-House D."/>
            <person name="Stajich J."/>
            <person name="Litt A."/>
        </authorList>
    </citation>
    <scope>NUCLEOTIDE SEQUENCE [LARGE SCALE GENOMIC DNA]</scope>
    <source>
        <strain evidence="2">AR-01</strain>
    </source>
</reference>
<dbReference type="InterPro" id="IPR057441">
    <property type="entry name" value="Beta_prop_At2g24240"/>
</dbReference>
<dbReference type="EMBL" id="JACEIK010000662">
    <property type="protein sequence ID" value="MCD7460591.1"/>
    <property type="molecule type" value="Genomic_DNA"/>
</dbReference>
<accession>A0ABS8SNZ5</accession>
<keyword evidence="3" id="KW-1185">Reference proteome</keyword>
<evidence type="ECO:0000259" key="1">
    <source>
        <dbReference type="Pfam" id="PF25279"/>
    </source>
</evidence>
<protein>
    <recommendedName>
        <fullName evidence="1">At2g24240-like C-terminal beta-propeller domain-containing protein</fullName>
    </recommendedName>
</protein>
<name>A0ABS8SNZ5_DATST</name>
<organism evidence="2 3">
    <name type="scientific">Datura stramonium</name>
    <name type="common">Jimsonweed</name>
    <name type="synonym">Common thornapple</name>
    <dbReference type="NCBI Taxonomy" id="4076"/>
    <lineage>
        <taxon>Eukaryota</taxon>
        <taxon>Viridiplantae</taxon>
        <taxon>Streptophyta</taxon>
        <taxon>Embryophyta</taxon>
        <taxon>Tracheophyta</taxon>
        <taxon>Spermatophyta</taxon>
        <taxon>Magnoliopsida</taxon>
        <taxon>eudicotyledons</taxon>
        <taxon>Gunneridae</taxon>
        <taxon>Pentapetalae</taxon>
        <taxon>asterids</taxon>
        <taxon>lamiids</taxon>
        <taxon>Solanales</taxon>
        <taxon>Solanaceae</taxon>
        <taxon>Solanoideae</taxon>
        <taxon>Datureae</taxon>
        <taxon>Datura</taxon>
    </lineage>
</organism>
<comment type="caution">
    <text evidence="2">The sequence shown here is derived from an EMBL/GenBank/DDBJ whole genome shotgun (WGS) entry which is preliminary data.</text>
</comment>
<feature type="domain" description="At2g24240-like C-terminal beta-propeller" evidence="1">
    <location>
        <begin position="43"/>
        <end position="77"/>
    </location>
</feature>
<dbReference type="Proteomes" id="UP000823775">
    <property type="component" value="Unassembled WGS sequence"/>
</dbReference>
<evidence type="ECO:0000313" key="3">
    <source>
        <dbReference type="Proteomes" id="UP000823775"/>
    </source>
</evidence>
<proteinExistence type="predicted"/>
<feature type="non-terminal residue" evidence="2">
    <location>
        <position position="1"/>
    </location>
</feature>
<sequence>ESDVFDGDRPWLVGSITGWSVRDGEIFWDIQASPSGWCYVAHELRESHGGPICDFSIGGDRLFAFHRDRDIFDAWETPRPPIYESRLLKLVDEKTIA</sequence>
<evidence type="ECO:0000313" key="2">
    <source>
        <dbReference type="EMBL" id="MCD7460591.1"/>
    </source>
</evidence>